<sequence length="154" mass="17200">MRKTGLILSLLLASGCMTTEYQYKAGITPQQRRSDISICERRATQQFPVANKANYTPRYWVPPVQHCKNGNCYYRGGHWAGGQTDIQDQNLLQRKRAFAQCLGQKGYQSIATTSCTGKVRDAVLRSPQGRYPRLTANSCTVGMSDGTLKVYSPQ</sequence>
<dbReference type="STRING" id="1265309.K529_005495"/>
<reference evidence="1 2" key="1">
    <citation type="journal article" date="2016" name="ISME J.">
        <title>Global occurrence and heterogeneity of the Roseobacter-clade species Ruegeria mobilis.</title>
        <authorList>
            <person name="Sonnenschein E."/>
            <person name="Gram L."/>
        </authorList>
    </citation>
    <scope>NUCLEOTIDE SEQUENCE [LARGE SCALE GENOMIC DNA]</scope>
    <source>
        <strain evidence="1 2">F1926</strain>
    </source>
</reference>
<dbReference type="OrthoDB" id="7274329at2"/>
<name>A0A1B1A128_9RHOB</name>
<dbReference type="EMBL" id="CP015230">
    <property type="protein sequence ID" value="ANP40216.1"/>
    <property type="molecule type" value="Genomic_DNA"/>
</dbReference>
<proteinExistence type="predicted"/>
<evidence type="ECO:0000313" key="2">
    <source>
        <dbReference type="Proteomes" id="UP000013243"/>
    </source>
</evidence>
<evidence type="ECO:0000313" key="1">
    <source>
        <dbReference type="EMBL" id="ANP40216.1"/>
    </source>
</evidence>
<dbReference type="AlphaFoldDB" id="A0A1B1A128"/>
<dbReference type="RefSeq" id="WP_005624153.1">
    <property type="nucleotide sequence ID" value="NZ_CP015230.1"/>
</dbReference>
<protein>
    <recommendedName>
        <fullName evidence="3">Lipoprotein</fullName>
    </recommendedName>
</protein>
<dbReference type="KEGG" id="rmb:K529_005495"/>
<evidence type="ECO:0008006" key="3">
    <source>
        <dbReference type="Google" id="ProtNLM"/>
    </source>
</evidence>
<dbReference type="PROSITE" id="PS51257">
    <property type="entry name" value="PROKAR_LIPOPROTEIN"/>
    <property type="match status" value="1"/>
</dbReference>
<gene>
    <name evidence="1" type="ORF">K529_005495</name>
</gene>
<dbReference type="GeneID" id="28249265"/>
<accession>A0A1B1A128</accession>
<dbReference type="Proteomes" id="UP000013243">
    <property type="component" value="Chromosome"/>
</dbReference>
<organism evidence="1 2">
    <name type="scientific">Tritonibacter mobilis F1926</name>
    <dbReference type="NCBI Taxonomy" id="1265309"/>
    <lineage>
        <taxon>Bacteria</taxon>
        <taxon>Pseudomonadati</taxon>
        <taxon>Pseudomonadota</taxon>
        <taxon>Alphaproteobacteria</taxon>
        <taxon>Rhodobacterales</taxon>
        <taxon>Paracoccaceae</taxon>
        <taxon>Tritonibacter</taxon>
    </lineage>
</organism>